<protein>
    <submittedName>
        <fullName evidence="1">Uncharacterized protein</fullName>
    </submittedName>
</protein>
<evidence type="ECO:0000313" key="2">
    <source>
        <dbReference type="Proteomes" id="UP000752696"/>
    </source>
</evidence>
<organism evidence="1 2">
    <name type="scientific">Heterotrigona itama</name>
    <dbReference type="NCBI Taxonomy" id="395501"/>
    <lineage>
        <taxon>Eukaryota</taxon>
        <taxon>Metazoa</taxon>
        <taxon>Ecdysozoa</taxon>
        <taxon>Arthropoda</taxon>
        <taxon>Hexapoda</taxon>
        <taxon>Insecta</taxon>
        <taxon>Pterygota</taxon>
        <taxon>Neoptera</taxon>
        <taxon>Endopterygota</taxon>
        <taxon>Hymenoptera</taxon>
        <taxon>Apocrita</taxon>
        <taxon>Aculeata</taxon>
        <taxon>Apoidea</taxon>
        <taxon>Anthophila</taxon>
        <taxon>Apidae</taxon>
        <taxon>Heterotrigona</taxon>
    </lineage>
</organism>
<reference evidence="1" key="1">
    <citation type="submission" date="2020-07" db="EMBL/GenBank/DDBJ databases">
        <authorList>
            <person name="Nazaruddin N."/>
        </authorList>
    </citation>
    <scope>NUCLEOTIDE SEQUENCE</scope>
</reference>
<accession>A0A6V7H9N4</accession>
<sequence>IIHGSYIRHYSAVWYDTAALREHRSRSRRDTSASGHPGDGTLNLRLHALDSEKTRYFVQSVTSTILHSVISRRKRHTNDIALQDTLYKAYHKQHPTARYFVCKCEKINPLRSIDLKRRNVIHVNFKHKFEQVTEFLRGDELSFWKDVHIRVEKSFAISNALEPR</sequence>
<comment type="caution">
    <text evidence="1">The sequence shown here is derived from an EMBL/GenBank/DDBJ whole genome shotgun (WGS) entry which is preliminary data.</text>
</comment>
<dbReference type="OrthoDB" id="7566466at2759"/>
<keyword evidence="2" id="KW-1185">Reference proteome</keyword>
<dbReference type="Proteomes" id="UP000752696">
    <property type="component" value="Unassembled WGS sequence"/>
</dbReference>
<feature type="non-terminal residue" evidence="1">
    <location>
        <position position="164"/>
    </location>
</feature>
<proteinExistence type="predicted"/>
<evidence type="ECO:0000313" key="1">
    <source>
        <dbReference type="EMBL" id="CAD1475390.1"/>
    </source>
</evidence>
<dbReference type="EMBL" id="CAJDYZ010008447">
    <property type="protein sequence ID" value="CAD1475390.1"/>
    <property type="molecule type" value="Genomic_DNA"/>
</dbReference>
<dbReference type="AlphaFoldDB" id="A0A6V7H9N4"/>
<name>A0A6V7H9N4_9HYME</name>
<gene>
    <name evidence="1" type="ORF">MHI_LOCUS558580</name>
</gene>